<dbReference type="GO" id="GO:0004817">
    <property type="term" value="F:cysteine-tRNA ligase activity"/>
    <property type="evidence" value="ECO:0007669"/>
    <property type="project" value="UniProtKB-UniRule"/>
</dbReference>
<accession>A0A6M1RXB6</accession>
<feature type="short sequence motif" description="'KMSKS' region" evidence="12">
    <location>
        <begin position="278"/>
        <end position="282"/>
    </location>
</feature>
<evidence type="ECO:0000256" key="1">
    <source>
        <dbReference type="ARBA" id="ARBA00004496"/>
    </source>
</evidence>
<evidence type="ECO:0000313" key="15">
    <source>
        <dbReference type="Proteomes" id="UP000477311"/>
    </source>
</evidence>
<dbReference type="NCBIfam" id="TIGR00435">
    <property type="entry name" value="cysS"/>
    <property type="match status" value="1"/>
</dbReference>
<keyword evidence="15" id="KW-1185">Reference proteome</keyword>
<dbReference type="GO" id="GO:0006423">
    <property type="term" value="P:cysteinyl-tRNA aminoacylation"/>
    <property type="evidence" value="ECO:0007669"/>
    <property type="project" value="UniProtKB-UniRule"/>
</dbReference>
<dbReference type="GO" id="GO:0005829">
    <property type="term" value="C:cytosol"/>
    <property type="evidence" value="ECO:0007669"/>
    <property type="project" value="TreeGrafter"/>
</dbReference>
<comment type="similarity">
    <text evidence="2 12">Belongs to the class-I aminoacyl-tRNA synthetase family.</text>
</comment>
<evidence type="ECO:0000256" key="6">
    <source>
        <dbReference type="ARBA" id="ARBA00022723"/>
    </source>
</evidence>
<keyword evidence="10 12" id="KW-0648">Protein biosynthesis</keyword>
<gene>
    <name evidence="12" type="primary">cysS</name>
    <name evidence="14" type="ORF">G4L39_00160</name>
</gene>
<dbReference type="Pfam" id="PF01406">
    <property type="entry name" value="tRNA-synt_1e"/>
    <property type="match status" value="1"/>
</dbReference>
<feature type="binding site" evidence="12">
    <location>
        <position position="242"/>
    </location>
    <ligand>
        <name>Zn(2+)</name>
        <dbReference type="ChEBI" id="CHEBI:29105"/>
    </ligand>
</feature>
<proteinExistence type="inferred from homology"/>
<dbReference type="RefSeq" id="WP_165105004.1">
    <property type="nucleotide sequence ID" value="NZ_JAAKYA010000004.1"/>
</dbReference>
<evidence type="ECO:0000313" key="14">
    <source>
        <dbReference type="EMBL" id="NGO37820.1"/>
    </source>
</evidence>
<evidence type="ECO:0000256" key="12">
    <source>
        <dbReference type="HAMAP-Rule" id="MF_00041"/>
    </source>
</evidence>
<keyword evidence="8 12" id="KW-0862">Zinc</keyword>
<dbReference type="HAMAP" id="MF_00041">
    <property type="entry name" value="Cys_tRNA_synth"/>
    <property type="match status" value="1"/>
</dbReference>
<dbReference type="PANTHER" id="PTHR10890">
    <property type="entry name" value="CYSTEINYL-TRNA SYNTHETASE"/>
    <property type="match status" value="1"/>
</dbReference>
<comment type="cofactor">
    <cofactor evidence="12">
        <name>Zn(2+)</name>
        <dbReference type="ChEBI" id="CHEBI:29105"/>
    </cofactor>
    <text evidence="12">Binds 1 zinc ion per subunit.</text>
</comment>
<evidence type="ECO:0000256" key="5">
    <source>
        <dbReference type="ARBA" id="ARBA00022598"/>
    </source>
</evidence>
<dbReference type="GO" id="GO:0008270">
    <property type="term" value="F:zinc ion binding"/>
    <property type="evidence" value="ECO:0007669"/>
    <property type="project" value="UniProtKB-UniRule"/>
</dbReference>
<dbReference type="SMART" id="SM00840">
    <property type="entry name" value="DALR_2"/>
    <property type="match status" value="1"/>
</dbReference>
<keyword evidence="4 12" id="KW-0963">Cytoplasm</keyword>
<evidence type="ECO:0000259" key="13">
    <source>
        <dbReference type="SMART" id="SM00840"/>
    </source>
</evidence>
<evidence type="ECO:0000256" key="11">
    <source>
        <dbReference type="ARBA" id="ARBA00023146"/>
    </source>
</evidence>
<feature type="domain" description="Cysteinyl-tRNA synthetase class Ia DALR" evidence="13">
    <location>
        <begin position="366"/>
        <end position="430"/>
    </location>
</feature>
<dbReference type="Gene3D" id="3.40.50.620">
    <property type="entry name" value="HUPs"/>
    <property type="match status" value="1"/>
</dbReference>
<feature type="binding site" evidence="12">
    <location>
        <position position="217"/>
    </location>
    <ligand>
        <name>Zn(2+)</name>
        <dbReference type="ChEBI" id="CHEBI:29105"/>
    </ligand>
</feature>
<organism evidence="14 15">
    <name type="scientific">Limisphaera ngatamarikiensis</name>
    <dbReference type="NCBI Taxonomy" id="1324935"/>
    <lineage>
        <taxon>Bacteria</taxon>
        <taxon>Pseudomonadati</taxon>
        <taxon>Verrucomicrobiota</taxon>
        <taxon>Verrucomicrobiia</taxon>
        <taxon>Limisphaerales</taxon>
        <taxon>Limisphaeraceae</taxon>
        <taxon>Limisphaera</taxon>
    </lineage>
</organism>
<dbReference type="EC" id="6.1.1.16" evidence="12"/>
<keyword evidence="5 12" id="KW-0436">Ligase</keyword>
<dbReference type="Pfam" id="PF09190">
    <property type="entry name" value="DALR_2"/>
    <property type="match status" value="1"/>
</dbReference>
<dbReference type="SUPFAM" id="SSF52374">
    <property type="entry name" value="Nucleotidylyl transferase"/>
    <property type="match status" value="1"/>
</dbReference>
<keyword evidence="11 12" id="KW-0030">Aminoacyl-tRNA synthetase</keyword>
<dbReference type="EMBL" id="JAAKYA010000004">
    <property type="protein sequence ID" value="NGO37820.1"/>
    <property type="molecule type" value="Genomic_DNA"/>
</dbReference>
<keyword evidence="7 12" id="KW-0547">Nucleotide-binding</keyword>
<evidence type="ECO:0000256" key="7">
    <source>
        <dbReference type="ARBA" id="ARBA00022741"/>
    </source>
</evidence>
<evidence type="ECO:0000256" key="10">
    <source>
        <dbReference type="ARBA" id="ARBA00022917"/>
    </source>
</evidence>
<dbReference type="InterPro" id="IPR009080">
    <property type="entry name" value="tRNAsynth_Ia_anticodon-bd"/>
</dbReference>
<evidence type="ECO:0000256" key="2">
    <source>
        <dbReference type="ARBA" id="ARBA00005594"/>
    </source>
</evidence>
<dbReference type="InterPro" id="IPR015273">
    <property type="entry name" value="Cys-tRNA-synt_Ia_DALR"/>
</dbReference>
<comment type="catalytic activity">
    <reaction evidence="12">
        <text>tRNA(Cys) + L-cysteine + ATP = L-cysteinyl-tRNA(Cys) + AMP + diphosphate</text>
        <dbReference type="Rhea" id="RHEA:17773"/>
        <dbReference type="Rhea" id="RHEA-COMP:9661"/>
        <dbReference type="Rhea" id="RHEA-COMP:9679"/>
        <dbReference type="ChEBI" id="CHEBI:30616"/>
        <dbReference type="ChEBI" id="CHEBI:33019"/>
        <dbReference type="ChEBI" id="CHEBI:35235"/>
        <dbReference type="ChEBI" id="CHEBI:78442"/>
        <dbReference type="ChEBI" id="CHEBI:78517"/>
        <dbReference type="ChEBI" id="CHEBI:456215"/>
        <dbReference type="EC" id="6.1.1.16"/>
    </reaction>
</comment>
<evidence type="ECO:0000256" key="4">
    <source>
        <dbReference type="ARBA" id="ARBA00022490"/>
    </source>
</evidence>
<sequence length="480" mass="54215">MKLFNTLTRSLEPFEPWDPGGREVGMYCCGPTVYDFAHIGNWRTFVFADLLRRYLEFRGYAVRHVMNITDVEDKIIRRVRETGLPLREYTARYEAAFFEDFEALRCRRPHHTPRATEHIGEILGLIERLMARGLAYRAADGSVYFSIERYMAAGGRYGQLARIRMDQLRAGERVRSDEYAKETPVDFALWKARTPEDGDVYWPSPWGEGRPGWHIECSAMSMKWLGPSFDLHLGGEDLIFPHHEDEIAQSEGAGLQPPGRRFVKYWVHGAFLLVEGRKMSKSLGNFFTLRDLLARGFTGREVRYVLLSGHYRETLNFTLEGLQGARSALGRLDECLTRLRDLAGEVGAGAAVGAETGGPVPDLVGPFQAAMDEDLNISAAWAAVFEWVRELNRRMGSGSLSPAGAAAALKQWARVDSVLAVGEQIEETPPPEVLRWVEERQAARKARDFARADALREQIRLAGWLVEDTPRGPRLKRLAS</sequence>
<dbReference type="CDD" id="cd00672">
    <property type="entry name" value="CysRS_core"/>
    <property type="match status" value="1"/>
</dbReference>
<dbReference type="GO" id="GO:0005524">
    <property type="term" value="F:ATP binding"/>
    <property type="evidence" value="ECO:0007669"/>
    <property type="project" value="UniProtKB-UniRule"/>
</dbReference>
<comment type="caution">
    <text evidence="14">The sequence shown here is derived from an EMBL/GenBank/DDBJ whole genome shotgun (WGS) entry which is preliminary data.</text>
</comment>
<dbReference type="PANTHER" id="PTHR10890:SF3">
    <property type="entry name" value="CYSTEINE--TRNA LIGASE, CYTOPLASMIC"/>
    <property type="match status" value="1"/>
</dbReference>
<feature type="binding site" evidence="12">
    <location>
        <position position="29"/>
    </location>
    <ligand>
        <name>Zn(2+)</name>
        <dbReference type="ChEBI" id="CHEBI:29105"/>
    </ligand>
</feature>
<dbReference type="InterPro" id="IPR014729">
    <property type="entry name" value="Rossmann-like_a/b/a_fold"/>
</dbReference>
<keyword evidence="9 12" id="KW-0067">ATP-binding</keyword>
<dbReference type="InterPro" id="IPR015803">
    <property type="entry name" value="Cys-tRNA-ligase"/>
</dbReference>
<feature type="binding site" evidence="12">
    <location>
        <position position="281"/>
    </location>
    <ligand>
        <name>ATP</name>
        <dbReference type="ChEBI" id="CHEBI:30616"/>
    </ligand>
</feature>
<evidence type="ECO:0000256" key="9">
    <source>
        <dbReference type="ARBA" id="ARBA00022840"/>
    </source>
</evidence>
<dbReference type="Proteomes" id="UP000477311">
    <property type="component" value="Unassembled WGS sequence"/>
</dbReference>
<dbReference type="PRINTS" id="PR00983">
    <property type="entry name" value="TRNASYNTHCYS"/>
</dbReference>
<dbReference type="Gene3D" id="1.20.120.1910">
    <property type="entry name" value="Cysteine-tRNA ligase, C-terminal anti-codon recognition domain"/>
    <property type="match status" value="1"/>
</dbReference>
<reference evidence="14 15" key="1">
    <citation type="submission" date="2020-02" db="EMBL/GenBank/DDBJ databases">
        <title>Draft genome sequence of Limisphaera ngatamarikiensis NGM72.4T, a thermophilic Verrucomicrobia grouped in subdivision 3.</title>
        <authorList>
            <person name="Carere C.R."/>
            <person name="Steen J."/>
            <person name="Hugenholtz P."/>
            <person name="Stott M.B."/>
        </authorList>
    </citation>
    <scope>NUCLEOTIDE SEQUENCE [LARGE SCALE GENOMIC DNA]</scope>
    <source>
        <strain evidence="14 15">NGM72.4</strain>
    </source>
</reference>
<dbReference type="AlphaFoldDB" id="A0A6M1RXB6"/>
<comment type="subunit">
    <text evidence="3 12">Monomer.</text>
</comment>
<evidence type="ECO:0000256" key="3">
    <source>
        <dbReference type="ARBA" id="ARBA00011245"/>
    </source>
</evidence>
<comment type="subcellular location">
    <subcellularLocation>
        <location evidence="1 12">Cytoplasm</location>
    </subcellularLocation>
</comment>
<feature type="binding site" evidence="12">
    <location>
        <position position="246"/>
    </location>
    <ligand>
        <name>Zn(2+)</name>
        <dbReference type="ChEBI" id="CHEBI:29105"/>
    </ligand>
</feature>
<dbReference type="InterPro" id="IPR024909">
    <property type="entry name" value="Cys-tRNA/MSH_ligase"/>
</dbReference>
<keyword evidence="6 12" id="KW-0479">Metal-binding</keyword>
<evidence type="ECO:0000256" key="8">
    <source>
        <dbReference type="ARBA" id="ARBA00022833"/>
    </source>
</evidence>
<name>A0A6M1RXB6_9BACT</name>
<dbReference type="SUPFAM" id="SSF47323">
    <property type="entry name" value="Anticodon-binding domain of a subclass of class I aminoacyl-tRNA synthetases"/>
    <property type="match status" value="1"/>
</dbReference>
<dbReference type="InterPro" id="IPR032678">
    <property type="entry name" value="tRNA-synt_1_cat_dom"/>
</dbReference>
<protein>
    <recommendedName>
        <fullName evidence="12">Cysteine--tRNA ligase</fullName>
        <ecNumber evidence="12">6.1.1.16</ecNumber>
    </recommendedName>
    <alternativeName>
        <fullName evidence="12">Cysteinyl-tRNA synthetase</fullName>
        <shortName evidence="12">CysRS</shortName>
    </alternativeName>
</protein>
<feature type="short sequence motif" description="'HIGH' region" evidence="12">
    <location>
        <begin position="31"/>
        <end position="41"/>
    </location>
</feature>